<gene>
    <name evidence="2" type="ORF">DY000_02053020</name>
    <name evidence="1" type="ORF">F2Q70_00038757</name>
</gene>
<name>A0A3N6QUG2_BRACR</name>
<dbReference type="EMBL" id="QGKV02002055">
    <property type="protein sequence ID" value="KAF3494714.1"/>
    <property type="molecule type" value="Genomic_DNA"/>
</dbReference>
<reference evidence="2 3" key="3">
    <citation type="journal article" date="2020" name="BMC Genomics">
        <title>Intraspecific diversification of the crop wild relative Brassica cretica Lam. using demographic model selection.</title>
        <authorList>
            <person name="Kioukis A."/>
            <person name="Michalopoulou V.A."/>
            <person name="Briers L."/>
            <person name="Pirintsos S."/>
            <person name="Studholme D.J."/>
            <person name="Pavlidis P."/>
            <person name="Sarris P.F."/>
        </authorList>
    </citation>
    <scope>NUCLEOTIDE SEQUENCE [LARGE SCALE GENOMIC DNA]</scope>
    <source>
        <strain evidence="3">cv. PFS-1207/04</strain>
        <strain evidence="2">PFS-1207/04</strain>
    </source>
</reference>
<evidence type="ECO:0000313" key="3">
    <source>
        <dbReference type="Proteomes" id="UP000266723"/>
    </source>
</evidence>
<evidence type="ECO:0000313" key="2">
    <source>
        <dbReference type="EMBL" id="KAF3494714.1"/>
    </source>
</evidence>
<evidence type="ECO:0000313" key="1">
    <source>
        <dbReference type="EMBL" id="KAF2588749.1"/>
    </source>
</evidence>
<dbReference type="AlphaFoldDB" id="A0A3N6QUG2"/>
<sequence length="156" mass="17428">MLGNGNSISFWFDIWTPLGQLIKVIGPSGPAQFCIPLHAKVSKAYTTSGWTLPSPRSEAVVSFHIFLSTIPLPQQTDPKDTFNWCVEGKSINLGAKYPAAKMWDVLRPRDETVFPRDQGWLLGVCRFPRHAHYAPQMRKHEITCYSDAPIAGKCGI</sequence>
<proteinExistence type="predicted"/>
<reference evidence="1" key="1">
    <citation type="submission" date="2019-12" db="EMBL/GenBank/DDBJ databases">
        <title>Genome sequencing and annotation of Brassica cretica.</title>
        <authorList>
            <person name="Studholme D.J."/>
            <person name="Sarris P.F."/>
        </authorList>
    </citation>
    <scope>NUCLEOTIDE SEQUENCE</scope>
    <source>
        <strain evidence="1">PFS-102/07</strain>
        <tissue evidence="1">Leaf</tissue>
    </source>
</reference>
<protein>
    <recommendedName>
        <fullName evidence="4">Reverse transcriptase zinc-binding domain-containing protein</fullName>
    </recommendedName>
</protein>
<reference evidence="2" key="2">
    <citation type="submission" date="2019-12" db="EMBL/GenBank/DDBJ databases">
        <authorList>
            <person name="Studholme D.J."/>
            <person name="Sarris P."/>
        </authorList>
    </citation>
    <scope>NUCLEOTIDE SEQUENCE</scope>
    <source>
        <strain evidence="2">PFS-1207/04</strain>
        <tissue evidence="2">Leaf</tissue>
    </source>
</reference>
<comment type="caution">
    <text evidence="1">The sequence shown here is derived from an EMBL/GenBank/DDBJ whole genome shotgun (WGS) entry which is preliminary data.</text>
</comment>
<dbReference type="EMBL" id="QGKY02000190">
    <property type="protein sequence ID" value="KAF2588749.1"/>
    <property type="molecule type" value="Genomic_DNA"/>
</dbReference>
<accession>A0A3N6QUG2</accession>
<dbReference type="OrthoDB" id="1114107at2759"/>
<organism evidence="1">
    <name type="scientific">Brassica cretica</name>
    <name type="common">Mustard</name>
    <dbReference type="NCBI Taxonomy" id="69181"/>
    <lineage>
        <taxon>Eukaryota</taxon>
        <taxon>Viridiplantae</taxon>
        <taxon>Streptophyta</taxon>
        <taxon>Embryophyta</taxon>
        <taxon>Tracheophyta</taxon>
        <taxon>Spermatophyta</taxon>
        <taxon>Magnoliopsida</taxon>
        <taxon>eudicotyledons</taxon>
        <taxon>Gunneridae</taxon>
        <taxon>Pentapetalae</taxon>
        <taxon>rosids</taxon>
        <taxon>malvids</taxon>
        <taxon>Brassicales</taxon>
        <taxon>Brassicaceae</taxon>
        <taxon>Brassiceae</taxon>
        <taxon>Brassica</taxon>
    </lineage>
</organism>
<evidence type="ECO:0008006" key="4">
    <source>
        <dbReference type="Google" id="ProtNLM"/>
    </source>
</evidence>
<dbReference type="Proteomes" id="UP000266723">
    <property type="component" value="Unassembled WGS sequence"/>
</dbReference>
<keyword evidence="3" id="KW-1185">Reference proteome</keyword>